<keyword evidence="1" id="KW-0880">Kelch repeat</keyword>
<keyword evidence="6" id="KW-1185">Reference proteome</keyword>
<dbReference type="AlphaFoldDB" id="A0A327WXB7"/>
<dbReference type="InterPro" id="IPR056737">
    <property type="entry name" value="Beta-prop_ATRN-MKLN-like"/>
</dbReference>
<dbReference type="SUPFAM" id="SSF117281">
    <property type="entry name" value="Kelch motif"/>
    <property type="match status" value="1"/>
</dbReference>
<comment type="caution">
    <text evidence="5">The sequence shown here is derived from an EMBL/GenBank/DDBJ whole genome shotgun (WGS) entry which is preliminary data.</text>
</comment>
<keyword evidence="2" id="KW-0677">Repeat</keyword>
<accession>A0A327WXB7</accession>
<evidence type="ECO:0000256" key="1">
    <source>
        <dbReference type="ARBA" id="ARBA00022441"/>
    </source>
</evidence>
<evidence type="ECO:0000256" key="2">
    <source>
        <dbReference type="ARBA" id="ARBA00022737"/>
    </source>
</evidence>
<dbReference type="PANTHER" id="PTHR45632">
    <property type="entry name" value="LD33804P"/>
    <property type="match status" value="1"/>
</dbReference>
<sequence length="322" mass="35751">MNKKLLACSLLTVFCHTWVMAQSWETVATKNECEKRHENAAALVGDSLYAIGGRGMKPLEALNLKTLMWKKLPTPPVEMNHFQAINYKGEIYVMGAFEGKYPHETPIPNIYIYSPKTGVWRKGPEIPKPQLRGSAGVVVYKDKIYMVCGIIDGHYDGHVSRLDEYDPKTNTWRQLADAPRSRDHIAAAVVGDKMYLAGGRRSSAKTGKVIDTTLPEVDVYNFKTNTWETLPSESNFPTLRAGGTAVTKDNKVWIIGGESEQLKAHNQAEILDPKTNRWTSGPKLNEGRHGTQAVVYKNRIYIVAGSANHGGGPELNSVEVLK</sequence>
<evidence type="ECO:0000313" key="6">
    <source>
        <dbReference type="Proteomes" id="UP000248790"/>
    </source>
</evidence>
<feature type="signal peptide" evidence="3">
    <location>
        <begin position="1"/>
        <end position="21"/>
    </location>
</feature>
<dbReference type="SMART" id="SM00612">
    <property type="entry name" value="Kelch"/>
    <property type="match status" value="5"/>
</dbReference>
<evidence type="ECO:0000256" key="3">
    <source>
        <dbReference type="SAM" id="SignalP"/>
    </source>
</evidence>
<dbReference type="InterPro" id="IPR015915">
    <property type="entry name" value="Kelch-typ_b-propeller"/>
</dbReference>
<dbReference type="Pfam" id="PF24981">
    <property type="entry name" value="Beta-prop_ATRN-LZTR1"/>
    <property type="match status" value="1"/>
</dbReference>
<protein>
    <submittedName>
        <fullName evidence="5">N-acetylneuraminic acid mutarotase</fullName>
    </submittedName>
</protein>
<organism evidence="5 6">
    <name type="scientific">Larkinella arboricola</name>
    <dbReference type="NCBI Taxonomy" id="643671"/>
    <lineage>
        <taxon>Bacteria</taxon>
        <taxon>Pseudomonadati</taxon>
        <taxon>Bacteroidota</taxon>
        <taxon>Cytophagia</taxon>
        <taxon>Cytophagales</taxon>
        <taxon>Spirosomataceae</taxon>
        <taxon>Larkinella</taxon>
    </lineage>
</organism>
<dbReference type="PANTHER" id="PTHR45632:SF24">
    <property type="entry name" value="GALACTOSE OXIDASE"/>
    <property type="match status" value="1"/>
</dbReference>
<dbReference type="EMBL" id="QLMC01000003">
    <property type="protein sequence ID" value="RAJ97436.1"/>
    <property type="molecule type" value="Genomic_DNA"/>
</dbReference>
<reference evidence="5 6" key="1">
    <citation type="submission" date="2018-06" db="EMBL/GenBank/DDBJ databases">
        <title>Genomic Encyclopedia of Archaeal and Bacterial Type Strains, Phase II (KMG-II): from individual species to whole genera.</title>
        <authorList>
            <person name="Goeker M."/>
        </authorList>
    </citation>
    <scope>NUCLEOTIDE SEQUENCE [LARGE SCALE GENOMIC DNA]</scope>
    <source>
        <strain evidence="5 6">DSM 21851</strain>
    </source>
</reference>
<feature type="chain" id="PRO_5016467402" evidence="3">
    <location>
        <begin position="22"/>
        <end position="322"/>
    </location>
</feature>
<dbReference type="OrthoDB" id="996574at2"/>
<name>A0A327WXB7_LARAB</name>
<dbReference type="Gene3D" id="2.120.10.80">
    <property type="entry name" value="Kelch-type beta propeller"/>
    <property type="match status" value="2"/>
</dbReference>
<evidence type="ECO:0000313" key="5">
    <source>
        <dbReference type="EMBL" id="RAJ97436.1"/>
    </source>
</evidence>
<feature type="domain" description="Attractin/MKLN-like beta-propeller" evidence="4">
    <location>
        <begin position="21"/>
        <end position="261"/>
    </location>
</feature>
<gene>
    <name evidence="5" type="ORF">LX87_02336</name>
</gene>
<dbReference type="RefSeq" id="WP_111628423.1">
    <property type="nucleotide sequence ID" value="NZ_QLMC01000003.1"/>
</dbReference>
<proteinExistence type="predicted"/>
<dbReference type="Proteomes" id="UP000248790">
    <property type="component" value="Unassembled WGS sequence"/>
</dbReference>
<keyword evidence="3" id="KW-0732">Signal</keyword>
<evidence type="ECO:0000259" key="4">
    <source>
        <dbReference type="Pfam" id="PF24981"/>
    </source>
</evidence>
<dbReference type="InterPro" id="IPR006652">
    <property type="entry name" value="Kelch_1"/>
</dbReference>